<evidence type="ECO:0000313" key="3">
    <source>
        <dbReference type="Proteomes" id="UP000479190"/>
    </source>
</evidence>
<feature type="region of interest" description="Disordered" evidence="1">
    <location>
        <begin position="19"/>
        <end position="43"/>
    </location>
</feature>
<evidence type="ECO:0000313" key="2">
    <source>
        <dbReference type="EMBL" id="CAB0029243.1"/>
    </source>
</evidence>
<feature type="region of interest" description="Disordered" evidence="1">
    <location>
        <begin position="118"/>
        <end position="217"/>
    </location>
</feature>
<dbReference type="EMBL" id="CADCXV010000283">
    <property type="protein sequence ID" value="CAB0029243.1"/>
    <property type="molecule type" value="Genomic_DNA"/>
</dbReference>
<feature type="compositionally biased region" description="Basic and acidic residues" evidence="1">
    <location>
        <begin position="120"/>
        <end position="129"/>
    </location>
</feature>
<evidence type="ECO:0000256" key="1">
    <source>
        <dbReference type="SAM" id="MobiDB-lite"/>
    </source>
</evidence>
<keyword evidence="3" id="KW-1185">Reference proteome</keyword>
<feature type="compositionally biased region" description="Basic and acidic residues" evidence="1">
    <location>
        <begin position="139"/>
        <end position="161"/>
    </location>
</feature>
<reference evidence="2 3" key="1">
    <citation type="submission" date="2020-02" db="EMBL/GenBank/DDBJ databases">
        <authorList>
            <person name="Ferguson B K."/>
        </authorList>
    </citation>
    <scope>NUCLEOTIDE SEQUENCE [LARGE SCALE GENOMIC DNA]</scope>
</reference>
<sequence>MEFYNCILPRTRLSNGRVSCGTRGRRNRVTSPVRPSLFSSTRLDTPRTSSHSCSCLPASRVPDDALVTAICLLRALCLPSNVRVRLDWNDDSMALRLNLRNSVLRVTVHRRSRFGRVKSVQRDEEEKAHGARGGRKGCAKMEKEGADDGALKTMRETRRPDVPTPSWGATSRTDAVDSSRLSLARRSKSEDIASVESPRASGERGDVGKTVGVTAAI</sequence>
<dbReference type="AlphaFoldDB" id="A0A6H5HZX1"/>
<gene>
    <name evidence="2" type="ORF">TBRA_LOCUS1297</name>
</gene>
<protein>
    <submittedName>
        <fullName evidence="2">Uncharacterized protein</fullName>
    </submittedName>
</protein>
<accession>A0A6H5HZX1</accession>
<proteinExistence type="predicted"/>
<name>A0A6H5HZX1_9HYME</name>
<organism evidence="2 3">
    <name type="scientific">Trichogramma brassicae</name>
    <dbReference type="NCBI Taxonomy" id="86971"/>
    <lineage>
        <taxon>Eukaryota</taxon>
        <taxon>Metazoa</taxon>
        <taxon>Ecdysozoa</taxon>
        <taxon>Arthropoda</taxon>
        <taxon>Hexapoda</taxon>
        <taxon>Insecta</taxon>
        <taxon>Pterygota</taxon>
        <taxon>Neoptera</taxon>
        <taxon>Endopterygota</taxon>
        <taxon>Hymenoptera</taxon>
        <taxon>Apocrita</taxon>
        <taxon>Proctotrupomorpha</taxon>
        <taxon>Chalcidoidea</taxon>
        <taxon>Trichogrammatidae</taxon>
        <taxon>Trichogramma</taxon>
    </lineage>
</organism>
<dbReference type="Proteomes" id="UP000479190">
    <property type="component" value="Unassembled WGS sequence"/>
</dbReference>